<keyword evidence="3" id="KW-0010">Activator</keyword>
<name>A0A3Q3WRU4_MOLML</name>
<feature type="region of interest" description="Disordered" evidence="6">
    <location>
        <begin position="28"/>
        <end position="69"/>
    </location>
</feature>
<dbReference type="OMA" id="HANAPGN"/>
<dbReference type="PANTHER" id="PTHR15405">
    <property type="entry name" value="PROLINE-RICH NUCLEAR RECEPTOR COACTIVATOR"/>
    <property type="match status" value="1"/>
</dbReference>
<dbReference type="AlphaFoldDB" id="A0A3Q3WRU4"/>
<dbReference type="InterPro" id="IPR028322">
    <property type="entry name" value="PNRC-like_rgn"/>
</dbReference>
<keyword evidence="8" id="KW-1185">Reference proteome</keyword>
<evidence type="ECO:0000256" key="6">
    <source>
        <dbReference type="SAM" id="MobiDB-lite"/>
    </source>
</evidence>
<evidence type="ECO:0000256" key="5">
    <source>
        <dbReference type="ARBA" id="ARBA00023242"/>
    </source>
</evidence>
<accession>A0A3Q3WRU4</accession>
<evidence type="ECO:0000313" key="7">
    <source>
        <dbReference type="Ensembl" id="ENSMMOP00000020833.1"/>
    </source>
</evidence>
<dbReference type="Pfam" id="PF15365">
    <property type="entry name" value="PNRC"/>
    <property type="match status" value="1"/>
</dbReference>
<keyword evidence="2" id="KW-0805">Transcription regulation</keyword>
<sequence>LILGDALVLPLMQGRNKLHDQIAQNGIARSRKPKQGQTCASSRSTKKSGNNSPNKPSFLHQPPSGEQIKPLHVSSNVKVMNATPTDAAPEYLKDGDKVYAGAKFSEPPSPSVLPKPPSHWVGENEPERSSQSREQMTVHLKSLLKLPDQS</sequence>
<dbReference type="GO" id="GO:0005634">
    <property type="term" value="C:nucleus"/>
    <property type="evidence" value="ECO:0007669"/>
    <property type="project" value="UniProtKB-SubCell"/>
</dbReference>
<proteinExistence type="predicted"/>
<evidence type="ECO:0000256" key="3">
    <source>
        <dbReference type="ARBA" id="ARBA00023159"/>
    </source>
</evidence>
<keyword evidence="5" id="KW-0539">Nucleus</keyword>
<comment type="subcellular location">
    <subcellularLocation>
        <location evidence="1">Nucleus</location>
    </subcellularLocation>
</comment>
<dbReference type="GO" id="GO:0016071">
    <property type="term" value="P:mRNA metabolic process"/>
    <property type="evidence" value="ECO:0007669"/>
    <property type="project" value="UniProtKB-ARBA"/>
</dbReference>
<keyword evidence="4" id="KW-0804">Transcription</keyword>
<feature type="compositionally biased region" description="Pro residues" evidence="6">
    <location>
        <begin position="107"/>
        <end position="117"/>
    </location>
</feature>
<evidence type="ECO:0008006" key="9">
    <source>
        <dbReference type="Google" id="ProtNLM"/>
    </source>
</evidence>
<evidence type="ECO:0000256" key="2">
    <source>
        <dbReference type="ARBA" id="ARBA00023015"/>
    </source>
</evidence>
<protein>
    <recommendedName>
        <fullName evidence="9">Proline-rich nuclear receptor coactivator 1</fullName>
    </recommendedName>
</protein>
<evidence type="ECO:0000256" key="4">
    <source>
        <dbReference type="ARBA" id="ARBA00023163"/>
    </source>
</evidence>
<dbReference type="InterPro" id="IPR026780">
    <property type="entry name" value="PNRC1/2"/>
</dbReference>
<evidence type="ECO:0000313" key="8">
    <source>
        <dbReference type="Proteomes" id="UP000261620"/>
    </source>
</evidence>
<dbReference type="Ensembl" id="ENSMMOT00000021179.1">
    <property type="protein sequence ID" value="ENSMMOP00000020833.1"/>
    <property type="gene ID" value="ENSMMOG00000015836.1"/>
</dbReference>
<organism evidence="7 8">
    <name type="scientific">Mola mola</name>
    <name type="common">Ocean sunfish</name>
    <name type="synonym">Tetraodon mola</name>
    <dbReference type="NCBI Taxonomy" id="94237"/>
    <lineage>
        <taxon>Eukaryota</taxon>
        <taxon>Metazoa</taxon>
        <taxon>Chordata</taxon>
        <taxon>Craniata</taxon>
        <taxon>Vertebrata</taxon>
        <taxon>Euteleostomi</taxon>
        <taxon>Actinopterygii</taxon>
        <taxon>Neopterygii</taxon>
        <taxon>Teleostei</taxon>
        <taxon>Neoteleostei</taxon>
        <taxon>Acanthomorphata</taxon>
        <taxon>Eupercaria</taxon>
        <taxon>Tetraodontiformes</taxon>
        <taxon>Molidae</taxon>
        <taxon>Mola</taxon>
    </lineage>
</organism>
<evidence type="ECO:0000256" key="1">
    <source>
        <dbReference type="ARBA" id="ARBA00004123"/>
    </source>
</evidence>
<reference evidence="7" key="1">
    <citation type="submission" date="2025-08" db="UniProtKB">
        <authorList>
            <consortium name="Ensembl"/>
        </authorList>
    </citation>
    <scope>IDENTIFICATION</scope>
</reference>
<dbReference type="STRING" id="94237.ENSMMOP00000020833"/>
<reference evidence="7" key="2">
    <citation type="submission" date="2025-09" db="UniProtKB">
        <authorList>
            <consortium name="Ensembl"/>
        </authorList>
    </citation>
    <scope>IDENTIFICATION</scope>
</reference>
<feature type="compositionally biased region" description="Polar residues" evidence="6">
    <location>
        <begin position="35"/>
        <end position="55"/>
    </location>
</feature>
<dbReference type="Proteomes" id="UP000261620">
    <property type="component" value="Unplaced"/>
</dbReference>
<feature type="region of interest" description="Disordered" evidence="6">
    <location>
        <begin position="99"/>
        <end position="136"/>
    </location>
</feature>